<protein>
    <recommendedName>
        <fullName evidence="6">Ion transport domain-containing protein</fullName>
    </recommendedName>
</protein>
<keyword evidence="2" id="KW-0812">Transmembrane</keyword>
<dbReference type="InterPro" id="IPR050927">
    <property type="entry name" value="TRPM"/>
</dbReference>
<evidence type="ECO:0000256" key="3">
    <source>
        <dbReference type="SAM" id="SignalP"/>
    </source>
</evidence>
<feature type="chain" id="PRO_5026890671" description="Ion transport domain-containing protein" evidence="3">
    <location>
        <begin position="20"/>
        <end position="206"/>
    </location>
</feature>
<feature type="region of interest" description="Disordered" evidence="1">
    <location>
        <begin position="184"/>
        <end position="206"/>
    </location>
</feature>
<organism evidence="4 5">
    <name type="scientific">Mytilus coruscus</name>
    <name type="common">Sea mussel</name>
    <dbReference type="NCBI Taxonomy" id="42192"/>
    <lineage>
        <taxon>Eukaryota</taxon>
        <taxon>Metazoa</taxon>
        <taxon>Spiralia</taxon>
        <taxon>Lophotrochozoa</taxon>
        <taxon>Mollusca</taxon>
        <taxon>Bivalvia</taxon>
        <taxon>Autobranchia</taxon>
        <taxon>Pteriomorphia</taxon>
        <taxon>Mytilida</taxon>
        <taxon>Mytiloidea</taxon>
        <taxon>Mytilidae</taxon>
        <taxon>Mytilinae</taxon>
        <taxon>Mytilus</taxon>
    </lineage>
</organism>
<keyword evidence="2" id="KW-0472">Membrane</keyword>
<dbReference type="PANTHER" id="PTHR13800">
    <property type="entry name" value="TRANSIENT RECEPTOR POTENTIAL CATION CHANNEL, SUBFAMILY M, MEMBER 6"/>
    <property type="match status" value="1"/>
</dbReference>
<dbReference type="EMBL" id="CACVKT020003708">
    <property type="protein sequence ID" value="CAC5385424.1"/>
    <property type="molecule type" value="Genomic_DNA"/>
</dbReference>
<evidence type="ECO:0000313" key="4">
    <source>
        <dbReference type="EMBL" id="CAC5385424.1"/>
    </source>
</evidence>
<accession>A0A6J8BRH9</accession>
<sequence length="206" mass="24228">MQYLVILTILIFAAGVVYHANVYPSHTVTGPSNIEYWRTWTILQIPYWQVYGELFLDTLEGNDDSGCKDDAPNCAAGDWITPVIAAFYMMLTNWLLLNIVIAMFSARFKEIRKHSEQKWRYYRHSVIIDFEDRIPSPLNFPFRIFSFLWYTTKCPCCPCYKKTAKGDRSDMLKKQRQFAKEIIAEEKHEGKMSKKQRTKDKLQKTT</sequence>
<keyword evidence="3" id="KW-0732">Signal</keyword>
<reference evidence="4 5" key="1">
    <citation type="submission" date="2020-06" db="EMBL/GenBank/DDBJ databases">
        <authorList>
            <person name="Li R."/>
            <person name="Bekaert M."/>
        </authorList>
    </citation>
    <scope>NUCLEOTIDE SEQUENCE [LARGE SCALE GENOMIC DNA]</scope>
    <source>
        <strain evidence="5">wild</strain>
    </source>
</reference>
<dbReference type="OrthoDB" id="9994106at2759"/>
<dbReference type="Proteomes" id="UP000507470">
    <property type="component" value="Unassembled WGS sequence"/>
</dbReference>
<dbReference type="GO" id="GO:0005886">
    <property type="term" value="C:plasma membrane"/>
    <property type="evidence" value="ECO:0007669"/>
    <property type="project" value="TreeGrafter"/>
</dbReference>
<feature type="transmembrane region" description="Helical" evidence="2">
    <location>
        <begin position="79"/>
        <end position="104"/>
    </location>
</feature>
<keyword evidence="5" id="KW-1185">Reference proteome</keyword>
<evidence type="ECO:0000313" key="5">
    <source>
        <dbReference type="Proteomes" id="UP000507470"/>
    </source>
</evidence>
<evidence type="ECO:0000256" key="1">
    <source>
        <dbReference type="SAM" id="MobiDB-lite"/>
    </source>
</evidence>
<name>A0A6J8BRH9_MYTCO</name>
<dbReference type="PANTHER" id="PTHR13800:SF12">
    <property type="entry name" value="TRANSIENT RECEPTOR POTENTIAL CATION CHANNEL SUBFAMILY M MEMBER-LIKE 2"/>
    <property type="match status" value="1"/>
</dbReference>
<dbReference type="GO" id="GO:0099604">
    <property type="term" value="F:ligand-gated calcium channel activity"/>
    <property type="evidence" value="ECO:0007669"/>
    <property type="project" value="TreeGrafter"/>
</dbReference>
<proteinExistence type="predicted"/>
<feature type="signal peptide" evidence="3">
    <location>
        <begin position="1"/>
        <end position="19"/>
    </location>
</feature>
<gene>
    <name evidence="4" type="ORF">MCOR_20970</name>
</gene>
<keyword evidence="2" id="KW-1133">Transmembrane helix</keyword>
<evidence type="ECO:0000256" key="2">
    <source>
        <dbReference type="SAM" id="Phobius"/>
    </source>
</evidence>
<evidence type="ECO:0008006" key="6">
    <source>
        <dbReference type="Google" id="ProtNLM"/>
    </source>
</evidence>
<dbReference type="AlphaFoldDB" id="A0A6J8BRH9"/>